<dbReference type="NCBIfam" id="NF000648">
    <property type="entry name" value="PRK00026.1"/>
    <property type="match status" value="1"/>
</dbReference>
<dbReference type="GO" id="GO:0005829">
    <property type="term" value="C:cytosol"/>
    <property type="evidence" value="ECO:0007669"/>
    <property type="project" value="TreeGrafter"/>
</dbReference>
<protein>
    <recommendedName>
        <fullName evidence="6 15">tRNA (guanine-N(1)-)-methyltransferase</fullName>
        <ecNumber evidence="5 15">2.1.1.228</ecNumber>
    </recommendedName>
    <alternativeName>
        <fullName evidence="12 15">M1G-methyltransferase</fullName>
    </alternativeName>
    <alternativeName>
        <fullName evidence="13 15">tRNA [GM37] methyltransferase</fullName>
    </alternativeName>
</protein>
<keyword evidence="10 15" id="KW-0949">S-adenosyl-L-methionine</keyword>
<comment type="similarity">
    <text evidence="3 15 17">Belongs to the RNA methyltransferase TrmD family.</text>
</comment>
<dbReference type="NCBIfam" id="TIGR00088">
    <property type="entry name" value="trmD"/>
    <property type="match status" value="1"/>
</dbReference>
<feature type="binding site" evidence="15 16">
    <location>
        <begin position="157"/>
        <end position="162"/>
    </location>
    <ligand>
        <name>S-adenosyl-L-methionine</name>
        <dbReference type="ChEBI" id="CHEBI:59789"/>
    </ligand>
</feature>
<dbReference type="STRING" id="1798704.A3J93_01475"/>
<dbReference type="AlphaFoldDB" id="A0A1F6NXV5"/>
<dbReference type="GO" id="GO:0002939">
    <property type="term" value="P:tRNA N1-guanine methylation"/>
    <property type="evidence" value="ECO:0007669"/>
    <property type="project" value="TreeGrafter"/>
</dbReference>
<feature type="domain" description="tRNA methyltransferase TRMD/TRM10-type" evidence="18">
    <location>
        <begin position="18"/>
        <end position="248"/>
    </location>
</feature>
<dbReference type="InterPro" id="IPR023148">
    <property type="entry name" value="tRNA_m1G_MeTrfase_C_sf"/>
</dbReference>
<dbReference type="Pfam" id="PF01746">
    <property type="entry name" value="tRNA_m1G_MT"/>
    <property type="match status" value="1"/>
</dbReference>
<evidence type="ECO:0000256" key="8">
    <source>
        <dbReference type="ARBA" id="ARBA00022603"/>
    </source>
</evidence>
<dbReference type="InterPro" id="IPR002649">
    <property type="entry name" value="tRNA_m1G_MeTrfase_TrmD"/>
</dbReference>
<evidence type="ECO:0000256" key="10">
    <source>
        <dbReference type="ARBA" id="ARBA00022691"/>
    </source>
</evidence>
<evidence type="ECO:0000256" key="6">
    <source>
        <dbReference type="ARBA" id="ARBA00014679"/>
    </source>
</evidence>
<dbReference type="SUPFAM" id="SSF75217">
    <property type="entry name" value="alpha/beta knot"/>
    <property type="match status" value="1"/>
</dbReference>
<evidence type="ECO:0000256" key="3">
    <source>
        <dbReference type="ARBA" id="ARBA00007630"/>
    </source>
</evidence>
<evidence type="ECO:0000256" key="9">
    <source>
        <dbReference type="ARBA" id="ARBA00022679"/>
    </source>
</evidence>
<dbReference type="InterPro" id="IPR016009">
    <property type="entry name" value="tRNA_MeTrfase_TRMD/TRM10"/>
</dbReference>
<comment type="catalytic activity">
    <reaction evidence="14 15 17">
        <text>guanosine(37) in tRNA + S-adenosyl-L-methionine = N(1)-methylguanosine(37) in tRNA + S-adenosyl-L-homocysteine + H(+)</text>
        <dbReference type="Rhea" id="RHEA:36899"/>
        <dbReference type="Rhea" id="RHEA-COMP:10145"/>
        <dbReference type="Rhea" id="RHEA-COMP:10147"/>
        <dbReference type="ChEBI" id="CHEBI:15378"/>
        <dbReference type="ChEBI" id="CHEBI:57856"/>
        <dbReference type="ChEBI" id="CHEBI:59789"/>
        <dbReference type="ChEBI" id="CHEBI:73542"/>
        <dbReference type="ChEBI" id="CHEBI:74269"/>
        <dbReference type="EC" id="2.1.1.228"/>
    </reaction>
</comment>
<dbReference type="PIRSF" id="PIRSF000386">
    <property type="entry name" value="tRNA_mtase"/>
    <property type="match status" value="1"/>
</dbReference>
<reference evidence="19 20" key="1">
    <citation type="journal article" date="2016" name="Nat. Commun.">
        <title>Thousands of microbial genomes shed light on interconnected biogeochemical processes in an aquifer system.</title>
        <authorList>
            <person name="Anantharaman K."/>
            <person name="Brown C.T."/>
            <person name="Hug L.A."/>
            <person name="Sharon I."/>
            <person name="Castelle C.J."/>
            <person name="Probst A.J."/>
            <person name="Thomas B.C."/>
            <person name="Singh A."/>
            <person name="Wilkins M.J."/>
            <person name="Karaoz U."/>
            <person name="Brodie E.L."/>
            <person name="Williams K.H."/>
            <person name="Hubbard S.S."/>
            <person name="Banfield J.F."/>
        </authorList>
    </citation>
    <scope>NUCLEOTIDE SEQUENCE [LARGE SCALE GENOMIC DNA]</scope>
</reference>
<evidence type="ECO:0000256" key="17">
    <source>
        <dbReference type="RuleBase" id="RU003464"/>
    </source>
</evidence>
<evidence type="ECO:0000256" key="15">
    <source>
        <dbReference type="HAMAP-Rule" id="MF_00605"/>
    </source>
</evidence>
<evidence type="ECO:0000313" key="20">
    <source>
        <dbReference type="Proteomes" id="UP000177907"/>
    </source>
</evidence>
<evidence type="ECO:0000256" key="2">
    <source>
        <dbReference type="ARBA" id="ARBA00004496"/>
    </source>
</evidence>
<evidence type="ECO:0000256" key="14">
    <source>
        <dbReference type="ARBA" id="ARBA00047783"/>
    </source>
</evidence>
<evidence type="ECO:0000259" key="18">
    <source>
        <dbReference type="Pfam" id="PF01746"/>
    </source>
</evidence>
<feature type="binding site" evidence="15 16">
    <location>
        <position position="138"/>
    </location>
    <ligand>
        <name>S-adenosyl-L-methionine</name>
        <dbReference type="ChEBI" id="CHEBI:59789"/>
    </ligand>
</feature>
<dbReference type="InterPro" id="IPR029026">
    <property type="entry name" value="tRNA_m1G_MTases_N"/>
</dbReference>
<comment type="function">
    <text evidence="1 15 17">Specifically methylates guanosine-37 in various tRNAs.</text>
</comment>
<keyword evidence="9 15" id="KW-0808">Transferase</keyword>
<evidence type="ECO:0000313" key="19">
    <source>
        <dbReference type="EMBL" id="OGH88745.1"/>
    </source>
</evidence>
<dbReference type="GO" id="GO:0052906">
    <property type="term" value="F:tRNA (guanine(37)-N1)-methyltransferase activity"/>
    <property type="evidence" value="ECO:0007669"/>
    <property type="project" value="UniProtKB-UniRule"/>
</dbReference>
<comment type="subunit">
    <text evidence="4 15 17">Homodimer.</text>
</comment>
<evidence type="ECO:0000256" key="13">
    <source>
        <dbReference type="ARBA" id="ARBA00033392"/>
    </source>
</evidence>
<sequence>MEIGYLDFEIKNFVRAIMQFDILTIFPDLIYHYSNDSILGIAQKKNLIKIIAHNWREFAVGKHQPVDDTQYGGGAGMVLKVDPIYYCLESLGLARGGKKLKIENCKLKIIALDPAGKKFDQTMAKKFSKLDRLILISGRYQGFDERVYKFVDEKVSVGDYVLSGGELPALAVVEATSRLIPGVLGNQESLSNETFNDKFPISNVKSNPKSKFQKSEILYTRPDNFLGLKVPKVLLSGDHKKIAEWRKK</sequence>
<dbReference type="Proteomes" id="UP000177907">
    <property type="component" value="Unassembled WGS sequence"/>
</dbReference>
<dbReference type="PANTHER" id="PTHR46417:SF1">
    <property type="entry name" value="TRNA (GUANINE-N(1)-)-METHYLTRANSFERASE"/>
    <property type="match status" value="1"/>
</dbReference>
<comment type="subcellular location">
    <subcellularLocation>
        <location evidence="2 15 17">Cytoplasm</location>
    </subcellularLocation>
</comment>
<dbReference type="CDD" id="cd18080">
    <property type="entry name" value="TrmD-like"/>
    <property type="match status" value="1"/>
</dbReference>
<dbReference type="InterPro" id="IPR029028">
    <property type="entry name" value="Alpha/beta_knot_MTases"/>
</dbReference>
<evidence type="ECO:0000256" key="1">
    <source>
        <dbReference type="ARBA" id="ARBA00002634"/>
    </source>
</evidence>
<evidence type="ECO:0000256" key="5">
    <source>
        <dbReference type="ARBA" id="ARBA00012807"/>
    </source>
</evidence>
<dbReference type="EC" id="2.1.1.228" evidence="5 15"/>
<evidence type="ECO:0000256" key="16">
    <source>
        <dbReference type="PIRSR" id="PIRSR000386-1"/>
    </source>
</evidence>
<dbReference type="Gene3D" id="3.40.1280.10">
    <property type="match status" value="1"/>
</dbReference>
<keyword evidence="7 15" id="KW-0963">Cytoplasm</keyword>
<comment type="caution">
    <text evidence="19">The sequence shown here is derived from an EMBL/GenBank/DDBJ whole genome shotgun (WGS) entry which is preliminary data.</text>
</comment>
<accession>A0A1F6NXV5</accession>
<dbReference type="PANTHER" id="PTHR46417">
    <property type="entry name" value="TRNA (GUANINE-N(1)-)-METHYLTRANSFERASE"/>
    <property type="match status" value="1"/>
</dbReference>
<dbReference type="Gene3D" id="1.10.1270.20">
    <property type="entry name" value="tRNA(m1g37)methyltransferase, domain 2"/>
    <property type="match status" value="1"/>
</dbReference>
<evidence type="ECO:0000256" key="4">
    <source>
        <dbReference type="ARBA" id="ARBA00011738"/>
    </source>
</evidence>
<gene>
    <name evidence="15" type="primary">trmD</name>
    <name evidence="19" type="ORF">A3J93_01475</name>
</gene>
<dbReference type="EMBL" id="MFQZ01000001">
    <property type="protein sequence ID" value="OGH88745.1"/>
    <property type="molecule type" value="Genomic_DNA"/>
</dbReference>
<name>A0A1F6NXV5_9BACT</name>
<organism evidence="19 20">
    <name type="scientific">Candidatus Magasanikbacteria bacterium RIFOXYC2_FULL_42_28</name>
    <dbReference type="NCBI Taxonomy" id="1798704"/>
    <lineage>
        <taxon>Bacteria</taxon>
        <taxon>Candidatus Magasanikiibacteriota</taxon>
    </lineage>
</organism>
<evidence type="ECO:0000256" key="11">
    <source>
        <dbReference type="ARBA" id="ARBA00022694"/>
    </source>
</evidence>
<keyword evidence="11 15" id="KW-0819">tRNA processing</keyword>
<dbReference type="HAMAP" id="MF_00605">
    <property type="entry name" value="TrmD"/>
    <property type="match status" value="1"/>
</dbReference>
<keyword evidence="8 15" id="KW-0489">Methyltransferase</keyword>
<evidence type="ECO:0000256" key="12">
    <source>
        <dbReference type="ARBA" id="ARBA00029736"/>
    </source>
</evidence>
<evidence type="ECO:0000256" key="7">
    <source>
        <dbReference type="ARBA" id="ARBA00022490"/>
    </source>
</evidence>
<proteinExistence type="inferred from homology"/>